<dbReference type="Gene3D" id="1.20.120.530">
    <property type="entry name" value="GntR ligand-binding domain-like"/>
    <property type="match status" value="1"/>
</dbReference>
<protein>
    <submittedName>
        <fullName evidence="5">GntR family transcriptional regulator</fullName>
    </submittedName>
</protein>
<evidence type="ECO:0000313" key="5">
    <source>
        <dbReference type="EMBL" id="RRJ86120.1"/>
    </source>
</evidence>
<dbReference type="RefSeq" id="WP_124973191.1">
    <property type="nucleotide sequence ID" value="NZ_RQVS01000012.1"/>
</dbReference>
<evidence type="ECO:0000313" key="6">
    <source>
        <dbReference type="Proteomes" id="UP000274391"/>
    </source>
</evidence>
<dbReference type="InterPro" id="IPR036388">
    <property type="entry name" value="WH-like_DNA-bd_sf"/>
</dbReference>
<dbReference type="Pfam" id="PF07729">
    <property type="entry name" value="FCD"/>
    <property type="match status" value="1"/>
</dbReference>
<comment type="caution">
    <text evidence="5">The sequence shown here is derived from an EMBL/GenBank/DDBJ whole genome shotgun (WGS) entry which is preliminary data.</text>
</comment>
<dbReference type="SUPFAM" id="SSF46785">
    <property type="entry name" value="Winged helix' DNA-binding domain"/>
    <property type="match status" value="1"/>
</dbReference>
<proteinExistence type="predicted"/>
<keyword evidence="6" id="KW-1185">Reference proteome</keyword>
<dbReference type="Pfam" id="PF00392">
    <property type="entry name" value="GntR"/>
    <property type="match status" value="1"/>
</dbReference>
<dbReference type="GO" id="GO:0003700">
    <property type="term" value="F:DNA-binding transcription factor activity"/>
    <property type="evidence" value="ECO:0007669"/>
    <property type="project" value="InterPro"/>
</dbReference>
<dbReference type="PANTHER" id="PTHR43537">
    <property type="entry name" value="TRANSCRIPTIONAL REGULATOR, GNTR FAMILY"/>
    <property type="match status" value="1"/>
</dbReference>
<gene>
    <name evidence="5" type="ORF">EG850_10390</name>
</gene>
<evidence type="ECO:0000256" key="3">
    <source>
        <dbReference type="ARBA" id="ARBA00023163"/>
    </source>
</evidence>
<evidence type="ECO:0000259" key="4">
    <source>
        <dbReference type="PROSITE" id="PS50949"/>
    </source>
</evidence>
<dbReference type="InterPro" id="IPR036390">
    <property type="entry name" value="WH_DNA-bd_sf"/>
</dbReference>
<dbReference type="SMART" id="SM00895">
    <property type="entry name" value="FCD"/>
    <property type="match status" value="1"/>
</dbReference>
<organism evidence="5 6">
    <name type="scientific">Gulosibacter macacae</name>
    <dbReference type="NCBI Taxonomy" id="2488791"/>
    <lineage>
        <taxon>Bacteria</taxon>
        <taxon>Bacillati</taxon>
        <taxon>Actinomycetota</taxon>
        <taxon>Actinomycetes</taxon>
        <taxon>Micrococcales</taxon>
        <taxon>Microbacteriaceae</taxon>
        <taxon>Gulosibacter</taxon>
    </lineage>
</organism>
<dbReference type="GO" id="GO:0003677">
    <property type="term" value="F:DNA binding"/>
    <property type="evidence" value="ECO:0007669"/>
    <property type="project" value="UniProtKB-KW"/>
</dbReference>
<evidence type="ECO:0000256" key="2">
    <source>
        <dbReference type="ARBA" id="ARBA00023125"/>
    </source>
</evidence>
<dbReference type="EMBL" id="RQVS01000012">
    <property type="protein sequence ID" value="RRJ86120.1"/>
    <property type="molecule type" value="Genomic_DNA"/>
</dbReference>
<dbReference type="InterPro" id="IPR000524">
    <property type="entry name" value="Tscrpt_reg_HTH_GntR"/>
</dbReference>
<dbReference type="PRINTS" id="PR00035">
    <property type="entry name" value="HTHGNTR"/>
</dbReference>
<keyword evidence="3" id="KW-0804">Transcription</keyword>
<dbReference type="Proteomes" id="UP000274391">
    <property type="component" value="Unassembled WGS sequence"/>
</dbReference>
<dbReference type="InterPro" id="IPR011711">
    <property type="entry name" value="GntR_C"/>
</dbReference>
<dbReference type="PANTHER" id="PTHR43537:SF49">
    <property type="entry name" value="TRANSCRIPTIONAL REGULATORY PROTEIN"/>
    <property type="match status" value="1"/>
</dbReference>
<name>A0A3P3VTW4_9MICO</name>
<feature type="domain" description="HTH gntR-type" evidence="4">
    <location>
        <begin position="1"/>
        <end position="68"/>
    </location>
</feature>
<dbReference type="OrthoDB" id="8680240at2"/>
<dbReference type="SMART" id="SM00345">
    <property type="entry name" value="HTH_GNTR"/>
    <property type="match status" value="1"/>
</dbReference>
<reference evidence="5 6" key="1">
    <citation type="submission" date="2018-11" db="EMBL/GenBank/DDBJ databases">
        <title>YIM 102482-1 draft genome.</title>
        <authorList>
            <person name="Li G."/>
            <person name="Jiang Y."/>
        </authorList>
    </citation>
    <scope>NUCLEOTIDE SEQUENCE [LARGE SCALE GENOMIC DNA]</scope>
    <source>
        <strain evidence="5 6">YIM 102482-1</strain>
    </source>
</reference>
<keyword evidence="2" id="KW-0238">DNA-binding</keyword>
<dbReference type="AlphaFoldDB" id="A0A3P3VTW4"/>
<dbReference type="InterPro" id="IPR008920">
    <property type="entry name" value="TF_FadR/GntR_C"/>
</dbReference>
<evidence type="ECO:0000256" key="1">
    <source>
        <dbReference type="ARBA" id="ARBA00023015"/>
    </source>
</evidence>
<dbReference type="SUPFAM" id="SSF48008">
    <property type="entry name" value="GntR ligand-binding domain-like"/>
    <property type="match status" value="1"/>
</dbReference>
<sequence length="226" mass="24598">MRASDRSYATLRDEILDGILEPGAVLAEVEQSTRLGVSRTPIREAFSRLIADGLVTAQSPRVLVVSELDSDRVRGLYELRIALECTAASLAARRRAPEAFEQLRGELLAAPALLDEGAEGLARYFAIVDALDDAIEAAIDNAYLSTAFASARLHSARVRRLAQHDPARMRQAAEEHLLVVDAILEGDAELAADATRIHLHRSLHSALQRIPPRQPNTATATPKGNR</sequence>
<keyword evidence="1" id="KW-0805">Transcription regulation</keyword>
<dbReference type="PROSITE" id="PS50949">
    <property type="entry name" value="HTH_GNTR"/>
    <property type="match status" value="1"/>
</dbReference>
<dbReference type="Gene3D" id="1.10.10.10">
    <property type="entry name" value="Winged helix-like DNA-binding domain superfamily/Winged helix DNA-binding domain"/>
    <property type="match status" value="1"/>
</dbReference>
<accession>A0A3P3VTW4</accession>